<reference evidence="2 3" key="2">
    <citation type="submission" date="2022-06" db="EMBL/GenBank/DDBJ databases">
        <title>Staphylococcus hominis ShoR14 genome sequence.</title>
        <authorList>
            <person name="Yeo C.C."/>
            <person name="Chew C.H."/>
            <person name="Che Hamzah A.M."/>
            <person name="Al-Trad E.I."/>
        </authorList>
    </citation>
    <scope>NUCLEOTIDE SEQUENCE [LARGE SCALE GENOMIC DNA]</scope>
    <source>
        <strain evidence="2 3">ShoR14</strain>
    </source>
</reference>
<dbReference type="RefSeq" id="WP_017176104.1">
    <property type="nucleotide sequence ID" value="NZ_CAXORW010000001.1"/>
</dbReference>
<name>A0A3S7GXB5_STAHO</name>
<dbReference type="GO" id="GO:0008967">
    <property type="term" value="F:phosphoglycolate phosphatase activity"/>
    <property type="evidence" value="ECO:0007669"/>
    <property type="project" value="TreeGrafter"/>
</dbReference>
<dbReference type="Pfam" id="PF13242">
    <property type="entry name" value="Hydrolase_like"/>
    <property type="match status" value="1"/>
</dbReference>
<dbReference type="PANTHER" id="PTHR43434:SF1">
    <property type="entry name" value="PHOSPHOGLYCOLATE PHOSPHATASE"/>
    <property type="match status" value="1"/>
</dbReference>
<sequence>MKSILFDVDGVFLSEERCFDVSALTVEELLKSDDFLGLDSAQNFNYMNDELIEDIRTRVFLNDQILNQLKSLGLNSNWDMLFVVFSIHFIHLLKQLDSETIRQVTHVETFSVETLRELQSYNDQFKVNYAVPLKFIQNSQSGKENIYLELEGYAKDQLNIENAKLFNLKSPLWNLARAVYQEWYLGTTLYEKVEKLTPLSIPKSGFIYEEMILRPVEEIKTLLNDIKQAGFNIAIATGRPRTETIVPFESFGLKTFFNEKHIVTASEVLKAESVFPKEGSLGKPNPFSYIATLYGNNERDYLHYIQNQTHIVNEDDVFIVGDSLADLLCAKTIGATFIGTLTGLSGKGAKEELEQHGADYIVNHICDIRHILLNK</sequence>
<protein>
    <submittedName>
        <fullName evidence="1">HAD family hydrolase</fullName>
    </submittedName>
    <submittedName>
        <fullName evidence="2">HAD hydrolase-like protein</fullName>
    </submittedName>
</protein>
<dbReference type="AlphaFoldDB" id="A0A3S7GXB5"/>
<evidence type="ECO:0000313" key="3">
    <source>
        <dbReference type="Proteomes" id="UP000665944"/>
    </source>
</evidence>
<dbReference type="SUPFAM" id="SSF56784">
    <property type="entry name" value="HAD-like"/>
    <property type="match status" value="1"/>
</dbReference>
<evidence type="ECO:0000313" key="1">
    <source>
        <dbReference type="EMBL" id="AVI07077.1"/>
    </source>
</evidence>
<gene>
    <name evidence="1" type="ORF">AZE34_10125</name>
    <name evidence="2" type="ORF">J7T32_000135</name>
</gene>
<dbReference type="Gene3D" id="3.40.50.1000">
    <property type="entry name" value="HAD superfamily/HAD-like"/>
    <property type="match status" value="1"/>
</dbReference>
<evidence type="ECO:0000313" key="2">
    <source>
        <dbReference type="EMBL" id="MCM5671171.1"/>
    </source>
</evidence>
<proteinExistence type="predicted"/>
<dbReference type="SFLD" id="SFLDG01129">
    <property type="entry name" value="C1.5:_HAD__Beta-PGM__Phosphata"/>
    <property type="match status" value="1"/>
</dbReference>
<dbReference type="SFLD" id="SFLDS00003">
    <property type="entry name" value="Haloacid_Dehalogenase"/>
    <property type="match status" value="1"/>
</dbReference>
<keyword evidence="1" id="KW-0378">Hydrolase</keyword>
<organism evidence="1">
    <name type="scientific">Staphylococcus hominis</name>
    <dbReference type="NCBI Taxonomy" id="1290"/>
    <lineage>
        <taxon>Bacteria</taxon>
        <taxon>Bacillati</taxon>
        <taxon>Bacillota</taxon>
        <taxon>Bacilli</taxon>
        <taxon>Bacillales</taxon>
        <taxon>Staphylococcaceae</taxon>
        <taxon>Staphylococcus</taxon>
    </lineage>
</organism>
<reference evidence="1" key="1">
    <citation type="submission" date="2016-02" db="EMBL/GenBank/DDBJ databases">
        <title>Genomic sequence of a clinical Staphylococcus hominis isolate.</title>
        <authorList>
            <person name="McClure J.M."/>
            <person name="Zhang K."/>
        </authorList>
    </citation>
    <scope>NUCLEOTIDE SEQUENCE</scope>
    <source>
        <strain evidence="1">C34847</strain>
    </source>
</reference>
<dbReference type="InterPro" id="IPR036412">
    <property type="entry name" value="HAD-like_sf"/>
</dbReference>
<dbReference type="GO" id="GO:0006281">
    <property type="term" value="P:DNA repair"/>
    <property type="evidence" value="ECO:0007669"/>
    <property type="project" value="TreeGrafter"/>
</dbReference>
<dbReference type="Proteomes" id="UP000665944">
    <property type="component" value="Unassembled WGS sequence"/>
</dbReference>
<dbReference type="InterPro" id="IPR050155">
    <property type="entry name" value="HAD-like_hydrolase_sf"/>
</dbReference>
<dbReference type="EMBL" id="CP014567">
    <property type="protein sequence ID" value="AVI07077.1"/>
    <property type="molecule type" value="Genomic_DNA"/>
</dbReference>
<dbReference type="PANTHER" id="PTHR43434">
    <property type="entry name" value="PHOSPHOGLYCOLATE PHOSPHATASE"/>
    <property type="match status" value="1"/>
</dbReference>
<keyword evidence="3" id="KW-1185">Reference proteome</keyword>
<accession>A0A3S7GXB5</accession>
<dbReference type="EMBL" id="JAGHKT020000001">
    <property type="protein sequence ID" value="MCM5671171.1"/>
    <property type="molecule type" value="Genomic_DNA"/>
</dbReference>
<dbReference type="InterPro" id="IPR023214">
    <property type="entry name" value="HAD_sf"/>
</dbReference>